<evidence type="ECO:0000256" key="1">
    <source>
        <dbReference type="ARBA" id="ARBA00001917"/>
    </source>
</evidence>
<evidence type="ECO:0000313" key="11">
    <source>
        <dbReference type="EMBL" id="KAL2043977.1"/>
    </source>
</evidence>
<evidence type="ECO:0000256" key="4">
    <source>
        <dbReference type="ARBA" id="ARBA00022617"/>
    </source>
</evidence>
<dbReference type="PANTHER" id="PTHR43410">
    <property type="entry name" value="NITRIC OXIDE SYNTHASE OXYGENASE"/>
    <property type="match status" value="1"/>
</dbReference>
<evidence type="ECO:0000256" key="9">
    <source>
        <dbReference type="ARBA" id="ARBA00023004"/>
    </source>
</evidence>
<dbReference type="InterPro" id="IPR036119">
    <property type="entry name" value="NOS_N_sf"/>
</dbReference>
<dbReference type="SUPFAM" id="SSF52218">
    <property type="entry name" value="Flavoproteins"/>
    <property type="match status" value="1"/>
</dbReference>
<dbReference type="InterPro" id="IPR004030">
    <property type="entry name" value="NOS_N"/>
</dbReference>
<keyword evidence="5" id="KW-0288">FMN</keyword>
<reference evidence="11 12" key="1">
    <citation type="submission" date="2024-09" db="EMBL/GenBank/DDBJ databases">
        <title>Rethinking Asexuality: The Enigmatic Case of Functional Sexual Genes in Lepraria (Stereocaulaceae).</title>
        <authorList>
            <person name="Doellman M."/>
            <person name="Sun Y."/>
            <person name="Barcenas-Pena A."/>
            <person name="Lumbsch H.T."/>
            <person name="Grewe F."/>
        </authorList>
    </citation>
    <scope>NUCLEOTIDE SEQUENCE [LARGE SCALE GENOMIC DNA]</scope>
    <source>
        <strain evidence="11 12">Mercado 3170</strain>
    </source>
</reference>
<dbReference type="Gene3D" id="3.40.50.360">
    <property type="match status" value="1"/>
</dbReference>
<sequence>MPHLDPGMPQGLNGGLRDSVESPELALEFERIRDDHAILASTGCTRDFCQAGRALHTDEPRVGENRALRRVEQEAETFLEDLYAADFYDSETAFRDRLEEVLSEIRDGAVEAVIRHDKSHRTAGGNWTQTARELEFGVRRAWRNARKCIMRSHSDELRLCDLRNVTSSSRMVAEVLKGISEAFNGGNILPTVFVFPPRNINRRGPMFWNDQILQFAGYEADDGSILGDPNSVILTKAILELGWVPPESKSPWDLLPLVAIAEGDLPAFAEIPAYLRLLVDIRHPQYAAQFEKLGLKWVSFPALTRLGFDIGGVQYTAAPFIGWFMDAEIGVRNLADSFRYNVLPDIVQALELTHGKLDHGFETFEDLPEYEKLSMLSKAQAELTYAVNWSFIQAKITMSDSLTASMKWCQYDKEFKKKHGYRLPADPYWLAPPQGSIIPVWHRGGAPNYQPKPMISRHVQDPIKAWGREKHLYTAASQPSTALIEVQELPTLPAYNKRETKVLTYGVTKDVESLHRSVPSLGPVDVVQDLLGASRCIELYFCSGGTTAEKLAAKLHQWISSHVEKVSRSSLKPKIEPLNELHASDLTKDKILILIVSSIGQGAIPANGLAFEEMCCDVLANTPSPGNEDFQFAVFGNGDSRYSNTYNAAALKIYSLMKRMGGSSLMHGIWQGDTAAEPLPLRSLGSWWKHIQPRINDLLFFSVETSTEKSQPAEDAIQKYDDQQEELLSTLKDCTLVVTTPKVGTGGEHSLLISLDIGNESFEELSCVQVLPFNSPAKVDQALKALCVDASNPMNLVFDGESPTFGRFLTDFVDLERPFLELEWLKSLALASQRGLSRHSLHNVSVLEVLERVINTDFTQDGRVLGYCLQRDICLDMPLLNVKTYSVASSLSYASDRQGTAPATGSKVDIMVKINQDGRFSDTFLNDFPTPAPLKYRFVDSRAGPHLRENYLATFVIVATGAGFGPVRCLLQWRIATIGGIPAAGQRHPSQCTGISLFLGLKESDVALTTDVLEEAKSLGIIDTLYIMVSNPEKRRVYDELPQHGKEIRSKLMKRQGLVFVCAGEAAAQGTKSVFEKILGGDVKNILGERYVEEVF</sequence>
<evidence type="ECO:0000256" key="8">
    <source>
        <dbReference type="ARBA" id="ARBA00023002"/>
    </source>
</evidence>
<dbReference type="Gene3D" id="3.90.1230.10">
    <property type="entry name" value="Nitric Oxide Synthase, Chain A, domain 3"/>
    <property type="match status" value="1"/>
</dbReference>
<comment type="caution">
    <text evidence="11">The sequence shown here is derived from an EMBL/GenBank/DDBJ whole genome shotgun (WGS) entry which is preliminary data.</text>
</comment>
<dbReference type="InterPro" id="IPR044943">
    <property type="entry name" value="NOS_dom_1"/>
</dbReference>
<evidence type="ECO:0000256" key="3">
    <source>
        <dbReference type="ARBA" id="ARBA00012989"/>
    </source>
</evidence>
<keyword evidence="8" id="KW-0560">Oxidoreductase</keyword>
<dbReference type="PROSITE" id="PS50902">
    <property type="entry name" value="FLAVODOXIN_LIKE"/>
    <property type="match status" value="1"/>
</dbReference>
<name>A0ABR4ADS5_9LECA</name>
<dbReference type="InterPro" id="IPR029039">
    <property type="entry name" value="Flavoprotein-like_sf"/>
</dbReference>
<dbReference type="SUPFAM" id="SSF63380">
    <property type="entry name" value="Riboflavin synthase domain-like"/>
    <property type="match status" value="1"/>
</dbReference>
<keyword evidence="12" id="KW-1185">Reference proteome</keyword>
<dbReference type="PANTHER" id="PTHR43410:SF1">
    <property type="entry name" value="NITRIC OXIDE SYNTHASE"/>
    <property type="match status" value="1"/>
</dbReference>
<gene>
    <name evidence="11" type="ORF">N7G274_003497</name>
</gene>
<dbReference type="SUPFAM" id="SSF52343">
    <property type="entry name" value="Ferredoxin reductase-like, C-terminal NADP-linked domain"/>
    <property type="match status" value="1"/>
</dbReference>
<dbReference type="InterPro" id="IPR039261">
    <property type="entry name" value="FNR_nucleotide-bd"/>
</dbReference>
<feature type="domain" description="Flavodoxin-like" evidence="10">
    <location>
        <begin position="537"/>
        <end position="692"/>
    </location>
</feature>
<protein>
    <recommendedName>
        <fullName evidence="3">nitric-oxide synthase (NADPH)</fullName>
        <ecNumber evidence="3">1.14.13.39</ecNumber>
    </recommendedName>
</protein>
<dbReference type="InterPro" id="IPR050607">
    <property type="entry name" value="NOS"/>
</dbReference>
<keyword evidence="5" id="KW-0285">Flavoprotein</keyword>
<evidence type="ECO:0000256" key="5">
    <source>
        <dbReference type="ARBA" id="ARBA00022643"/>
    </source>
</evidence>
<evidence type="ECO:0000256" key="7">
    <source>
        <dbReference type="ARBA" id="ARBA00022860"/>
    </source>
</evidence>
<dbReference type="Proteomes" id="UP001590950">
    <property type="component" value="Unassembled WGS sequence"/>
</dbReference>
<keyword evidence="9" id="KW-0408">Iron</keyword>
<keyword evidence="4" id="KW-0349">Heme</keyword>
<dbReference type="InterPro" id="IPR017938">
    <property type="entry name" value="Riboflavin_synthase-like_b-brl"/>
</dbReference>
<dbReference type="EC" id="1.14.13.39" evidence="3"/>
<dbReference type="SUPFAM" id="SSF56512">
    <property type="entry name" value="Nitric oxide (NO) synthase oxygenase domain"/>
    <property type="match status" value="1"/>
</dbReference>
<dbReference type="Pfam" id="PF02898">
    <property type="entry name" value="NO_synthase"/>
    <property type="match status" value="1"/>
</dbReference>
<dbReference type="InterPro" id="IPR044940">
    <property type="entry name" value="NOS_dom_2"/>
</dbReference>
<keyword evidence="6" id="KW-0479">Metal-binding</keyword>
<dbReference type="Pfam" id="PF00258">
    <property type="entry name" value="Flavodoxin_1"/>
    <property type="match status" value="1"/>
</dbReference>
<dbReference type="InterPro" id="IPR044944">
    <property type="entry name" value="NOS_dom_3"/>
</dbReference>
<dbReference type="Gene3D" id="3.90.440.10">
    <property type="entry name" value="Nitric Oxide Synthase,Heme Domain,Chain A domain 2"/>
    <property type="match status" value="1"/>
</dbReference>
<dbReference type="EMBL" id="JBEFKJ010000010">
    <property type="protein sequence ID" value="KAL2043977.1"/>
    <property type="molecule type" value="Genomic_DNA"/>
</dbReference>
<dbReference type="Gene3D" id="3.90.340.10">
    <property type="entry name" value="Nitric Oxide Synthase, Chain A, domain 1"/>
    <property type="match status" value="1"/>
</dbReference>
<comment type="cofactor">
    <cofactor evidence="1">
        <name>FMN</name>
        <dbReference type="ChEBI" id="CHEBI:58210"/>
    </cofactor>
</comment>
<evidence type="ECO:0000256" key="2">
    <source>
        <dbReference type="ARBA" id="ARBA00006267"/>
    </source>
</evidence>
<comment type="similarity">
    <text evidence="2">Belongs to the NOS family.</text>
</comment>
<evidence type="ECO:0000313" key="12">
    <source>
        <dbReference type="Proteomes" id="UP001590950"/>
    </source>
</evidence>
<organism evidence="11 12">
    <name type="scientific">Stereocaulon virgatum</name>
    <dbReference type="NCBI Taxonomy" id="373712"/>
    <lineage>
        <taxon>Eukaryota</taxon>
        <taxon>Fungi</taxon>
        <taxon>Dikarya</taxon>
        <taxon>Ascomycota</taxon>
        <taxon>Pezizomycotina</taxon>
        <taxon>Lecanoromycetes</taxon>
        <taxon>OSLEUM clade</taxon>
        <taxon>Lecanoromycetidae</taxon>
        <taxon>Lecanorales</taxon>
        <taxon>Lecanorineae</taxon>
        <taxon>Stereocaulaceae</taxon>
        <taxon>Stereocaulon</taxon>
    </lineage>
</organism>
<evidence type="ECO:0000256" key="6">
    <source>
        <dbReference type="ARBA" id="ARBA00022723"/>
    </source>
</evidence>
<evidence type="ECO:0000259" key="10">
    <source>
        <dbReference type="PROSITE" id="PS50902"/>
    </source>
</evidence>
<accession>A0ABR4ADS5</accession>
<dbReference type="Gene3D" id="3.40.50.80">
    <property type="entry name" value="Nucleotide-binding domain of ferredoxin-NADP reductase (FNR) module"/>
    <property type="match status" value="1"/>
</dbReference>
<keyword evidence="7" id="KW-0112">Calmodulin-binding</keyword>
<proteinExistence type="inferred from homology"/>
<dbReference type="InterPro" id="IPR008254">
    <property type="entry name" value="Flavodoxin/NO_synth"/>
</dbReference>